<keyword evidence="2" id="KW-1185">Reference proteome</keyword>
<organism evidence="1 2">
    <name type="scientific">Zea mays</name>
    <name type="common">Maize</name>
    <dbReference type="NCBI Taxonomy" id="4577"/>
    <lineage>
        <taxon>Eukaryota</taxon>
        <taxon>Viridiplantae</taxon>
        <taxon>Streptophyta</taxon>
        <taxon>Embryophyta</taxon>
        <taxon>Tracheophyta</taxon>
        <taxon>Spermatophyta</taxon>
        <taxon>Magnoliopsida</taxon>
        <taxon>Liliopsida</taxon>
        <taxon>Poales</taxon>
        <taxon>Poaceae</taxon>
        <taxon>PACMAD clade</taxon>
        <taxon>Panicoideae</taxon>
        <taxon>Andropogonodae</taxon>
        <taxon>Andropogoneae</taxon>
        <taxon>Tripsacinae</taxon>
        <taxon>Zea</taxon>
    </lineage>
</organism>
<dbReference type="Gramene" id="Zm00001eb357820_T001">
    <property type="protein sequence ID" value="Zm00001eb357820_P001"/>
    <property type="gene ID" value="Zm00001eb357820"/>
</dbReference>
<protein>
    <submittedName>
        <fullName evidence="1">Uncharacterized protein</fullName>
    </submittedName>
</protein>
<dbReference type="AlphaFoldDB" id="A0A804QSL1"/>
<sequence>MVVVVRGGVADSLLAKTTQGHTDVLLLDSEEILSYHNYVLMTTYPLELVELTAKTKRDKCTTSCACVDSVSIDAILEQHLDDVGVVLANDEVEQCAVRLVYGVCNTSLGLSVVEHLLELLDRTVIDNKSRGHKCSYKARPDSIVHKQLLRPR</sequence>
<dbReference type="EnsemblPlants" id="Zm00001eb357820_T001">
    <property type="protein sequence ID" value="Zm00001eb357820_P001"/>
    <property type="gene ID" value="Zm00001eb357820"/>
</dbReference>
<reference evidence="1" key="2">
    <citation type="submission" date="2019-07" db="EMBL/GenBank/DDBJ databases">
        <authorList>
            <person name="Seetharam A."/>
            <person name="Woodhouse M."/>
            <person name="Cannon E."/>
        </authorList>
    </citation>
    <scope>NUCLEOTIDE SEQUENCE [LARGE SCALE GENOMIC DNA]</scope>
    <source>
        <strain evidence="1">cv. B73</strain>
    </source>
</reference>
<evidence type="ECO:0000313" key="2">
    <source>
        <dbReference type="Proteomes" id="UP000007305"/>
    </source>
</evidence>
<dbReference type="InParanoid" id="A0A804QSL1"/>
<accession>A0A804QSL1</accession>
<reference evidence="2" key="1">
    <citation type="journal article" date="2009" name="Science">
        <title>The B73 maize genome: complexity, diversity, and dynamics.</title>
        <authorList>
            <person name="Schnable P.S."/>
            <person name="Ware D."/>
            <person name="Fulton R.S."/>
            <person name="Stein J.C."/>
            <person name="Wei F."/>
            <person name="Pasternak S."/>
            <person name="Liang C."/>
            <person name="Zhang J."/>
            <person name="Fulton L."/>
            <person name="Graves T.A."/>
            <person name="Minx P."/>
            <person name="Reily A.D."/>
            <person name="Courtney L."/>
            <person name="Kruchowski S.S."/>
            <person name="Tomlinson C."/>
            <person name="Strong C."/>
            <person name="Delehaunty K."/>
            <person name="Fronick C."/>
            <person name="Courtney B."/>
            <person name="Rock S.M."/>
            <person name="Belter E."/>
            <person name="Du F."/>
            <person name="Kim K."/>
            <person name="Abbott R.M."/>
            <person name="Cotton M."/>
            <person name="Levy A."/>
            <person name="Marchetto P."/>
            <person name="Ochoa K."/>
            <person name="Jackson S.M."/>
            <person name="Gillam B."/>
            <person name="Chen W."/>
            <person name="Yan L."/>
            <person name="Higginbotham J."/>
            <person name="Cardenas M."/>
            <person name="Waligorski J."/>
            <person name="Applebaum E."/>
            <person name="Phelps L."/>
            <person name="Falcone J."/>
            <person name="Kanchi K."/>
            <person name="Thane T."/>
            <person name="Scimone A."/>
            <person name="Thane N."/>
            <person name="Henke J."/>
            <person name="Wang T."/>
            <person name="Ruppert J."/>
            <person name="Shah N."/>
            <person name="Rotter K."/>
            <person name="Hodges J."/>
            <person name="Ingenthron E."/>
            <person name="Cordes M."/>
            <person name="Kohlberg S."/>
            <person name="Sgro J."/>
            <person name="Delgado B."/>
            <person name="Mead K."/>
            <person name="Chinwalla A."/>
            <person name="Leonard S."/>
            <person name="Crouse K."/>
            <person name="Collura K."/>
            <person name="Kudrna D."/>
            <person name="Currie J."/>
            <person name="He R."/>
            <person name="Angelova A."/>
            <person name="Rajasekar S."/>
            <person name="Mueller T."/>
            <person name="Lomeli R."/>
            <person name="Scara G."/>
            <person name="Ko A."/>
            <person name="Delaney K."/>
            <person name="Wissotski M."/>
            <person name="Lopez G."/>
            <person name="Campos D."/>
            <person name="Braidotti M."/>
            <person name="Ashley E."/>
            <person name="Golser W."/>
            <person name="Kim H."/>
            <person name="Lee S."/>
            <person name="Lin J."/>
            <person name="Dujmic Z."/>
            <person name="Kim W."/>
            <person name="Talag J."/>
            <person name="Zuccolo A."/>
            <person name="Fan C."/>
            <person name="Sebastian A."/>
            <person name="Kramer M."/>
            <person name="Spiegel L."/>
            <person name="Nascimento L."/>
            <person name="Zutavern T."/>
            <person name="Miller B."/>
            <person name="Ambroise C."/>
            <person name="Muller S."/>
            <person name="Spooner W."/>
            <person name="Narechania A."/>
            <person name="Ren L."/>
            <person name="Wei S."/>
            <person name="Kumari S."/>
            <person name="Faga B."/>
            <person name="Levy M.J."/>
            <person name="McMahan L."/>
            <person name="Van Buren P."/>
            <person name="Vaughn M.W."/>
            <person name="Ying K."/>
            <person name="Yeh C.-T."/>
            <person name="Emrich S.J."/>
            <person name="Jia Y."/>
            <person name="Kalyanaraman A."/>
            <person name="Hsia A.-P."/>
            <person name="Barbazuk W.B."/>
            <person name="Baucom R.S."/>
            <person name="Brutnell T.P."/>
            <person name="Carpita N.C."/>
            <person name="Chaparro C."/>
            <person name="Chia J.-M."/>
            <person name="Deragon J.-M."/>
            <person name="Estill J.C."/>
            <person name="Fu Y."/>
            <person name="Jeddeloh J.A."/>
            <person name="Han Y."/>
            <person name="Lee H."/>
            <person name="Li P."/>
            <person name="Lisch D.R."/>
            <person name="Liu S."/>
            <person name="Liu Z."/>
            <person name="Nagel D.H."/>
            <person name="McCann M.C."/>
            <person name="SanMiguel P."/>
            <person name="Myers A.M."/>
            <person name="Nettleton D."/>
            <person name="Nguyen J."/>
            <person name="Penning B.W."/>
            <person name="Ponnala L."/>
            <person name="Schneider K.L."/>
            <person name="Schwartz D.C."/>
            <person name="Sharma A."/>
            <person name="Soderlund C."/>
            <person name="Springer N.M."/>
            <person name="Sun Q."/>
            <person name="Wang H."/>
            <person name="Waterman M."/>
            <person name="Westerman R."/>
            <person name="Wolfgruber T.K."/>
            <person name="Yang L."/>
            <person name="Yu Y."/>
            <person name="Zhang L."/>
            <person name="Zhou S."/>
            <person name="Zhu Q."/>
            <person name="Bennetzen J.L."/>
            <person name="Dawe R.K."/>
            <person name="Jiang J."/>
            <person name="Jiang N."/>
            <person name="Presting G.G."/>
            <person name="Wessler S.R."/>
            <person name="Aluru S."/>
            <person name="Martienssen R.A."/>
            <person name="Clifton S.W."/>
            <person name="McCombie W.R."/>
            <person name="Wing R.A."/>
            <person name="Wilson R.K."/>
        </authorList>
    </citation>
    <scope>NUCLEOTIDE SEQUENCE [LARGE SCALE GENOMIC DNA]</scope>
    <source>
        <strain evidence="2">cv. B73</strain>
    </source>
</reference>
<dbReference type="Proteomes" id="UP000007305">
    <property type="component" value="Chromosome 8"/>
</dbReference>
<evidence type="ECO:0000313" key="1">
    <source>
        <dbReference type="EnsemblPlants" id="Zm00001eb357820_P001"/>
    </source>
</evidence>
<name>A0A804QSL1_MAIZE</name>
<proteinExistence type="predicted"/>
<reference evidence="1" key="3">
    <citation type="submission" date="2021-05" db="UniProtKB">
        <authorList>
            <consortium name="EnsemblPlants"/>
        </authorList>
    </citation>
    <scope>IDENTIFICATION</scope>
    <source>
        <strain evidence="1">cv. B73</strain>
    </source>
</reference>